<sequence>EQSATPILDRRVVFPEPETPQVEPNPEEGESSLVSELFGEEQYLAYIQPCLTFVGKSAADSAQVDDWLFGSLFADELKAAQACEKAGPEVVKLQGPCTTQTIIGSPDKGDAVSEPQLLPPFQIQDAVAPIDHVRTAGRLAHFLHSGEELFMNSRPYLLAYP</sequence>
<comment type="caution">
    <text evidence="2">The sequence shown here is derived from an EMBL/GenBank/DDBJ whole genome shotgun (WGS) entry which is preliminary data.</text>
</comment>
<dbReference type="Proteomes" id="UP000279307">
    <property type="component" value="Chromosome 11"/>
</dbReference>
<proteinExistence type="predicted"/>
<reference evidence="2" key="2">
    <citation type="submission" date="2018-07" db="EMBL/GenBank/DDBJ databases">
        <authorList>
            <person name="Mckenzie S.K."/>
            <person name="Kronauer D.J.C."/>
        </authorList>
    </citation>
    <scope>NUCLEOTIDE SEQUENCE</scope>
    <source>
        <strain evidence="2">Clonal line C1</strain>
    </source>
</reference>
<evidence type="ECO:0000256" key="1">
    <source>
        <dbReference type="SAM" id="MobiDB-lite"/>
    </source>
</evidence>
<feature type="non-terminal residue" evidence="2">
    <location>
        <position position="1"/>
    </location>
</feature>
<protein>
    <submittedName>
        <fullName evidence="2">Uncharacterized protein</fullName>
    </submittedName>
</protein>
<gene>
    <name evidence="2" type="ORF">DMN91_010541</name>
</gene>
<name>A0A3L8D8Q1_OOCBI</name>
<evidence type="ECO:0000313" key="2">
    <source>
        <dbReference type="EMBL" id="RLU16473.1"/>
    </source>
</evidence>
<dbReference type="EMBL" id="QOIP01000011">
    <property type="protein sequence ID" value="RLU16473.1"/>
    <property type="molecule type" value="Genomic_DNA"/>
</dbReference>
<accession>A0A3L8D8Q1</accession>
<feature type="region of interest" description="Disordered" evidence="1">
    <location>
        <begin position="1"/>
        <end position="31"/>
    </location>
</feature>
<dbReference type="AlphaFoldDB" id="A0A3L8D8Q1"/>
<organism evidence="2">
    <name type="scientific">Ooceraea biroi</name>
    <name type="common">Clonal raider ant</name>
    <name type="synonym">Cerapachys biroi</name>
    <dbReference type="NCBI Taxonomy" id="2015173"/>
    <lineage>
        <taxon>Eukaryota</taxon>
        <taxon>Metazoa</taxon>
        <taxon>Ecdysozoa</taxon>
        <taxon>Arthropoda</taxon>
        <taxon>Hexapoda</taxon>
        <taxon>Insecta</taxon>
        <taxon>Pterygota</taxon>
        <taxon>Neoptera</taxon>
        <taxon>Endopterygota</taxon>
        <taxon>Hymenoptera</taxon>
        <taxon>Apocrita</taxon>
        <taxon>Aculeata</taxon>
        <taxon>Formicoidea</taxon>
        <taxon>Formicidae</taxon>
        <taxon>Dorylinae</taxon>
        <taxon>Ooceraea</taxon>
    </lineage>
</organism>
<reference evidence="2" key="1">
    <citation type="journal article" date="2018" name="Genome Res.">
        <title>The genomic architecture and molecular evolution of ant odorant receptors.</title>
        <authorList>
            <person name="McKenzie S.K."/>
            <person name="Kronauer D.J.C."/>
        </authorList>
    </citation>
    <scope>NUCLEOTIDE SEQUENCE [LARGE SCALE GENOMIC DNA]</scope>
    <source>
        <strain evidence="2">Clonal line C1</strain>
    </source>
</reference>